<dbReference type="VEuPathDB" id="FungiDB:JI435_104590"/>
<accession>A0A7U2FFY7</accession>
<keyword evidence="1" id="KW-1133">Transmembrane helix</keyword>
<dbReference type="OMA" id="WMGGESE"/>
<sequence length="174" mass="20326">MSNPTLTPPIPPEERLALEQRDRYNRIVRNLAIGGAIACPIIILLPPRKLDLYTFSLGVGFYLSADHLFTLRTGRGLVQQFAPKTDAMPTEKAREMQRVIREEREKGRRGLWEDEKGLLGKIWMGEEKEGWKERRLEEERRALEEGKGYWDMIFEQIWEVWNWDKKGGDGGKKE</sequence>
<dbReference type="OrthoDB" id="5411041at2759"/>
<gene>
    <name evidence="2" type="ORF">JI435_104590</name>
</gene>
<dbReference type="EMBL" id="CP069039">
    <property type="protein sequence ID" value="QRD04517.1"/>
    <property type="molecule type" value="Genomic_DNA"/>
</dbReference>
<organism evidence="2 3">
    <name type="scientific">Phaeosphaeria nodorum (strain SN15 / ATCC MYA-4574 / FGSC 10173)</name>
    <name type="common">Glume blotch fungus</name>
    <name type="synonym">Parastagonospora nodorum</name>
    <dbReference type="NCBI Taxonomy" id="321614"/>
    <lineage>
        <taxon>Eukaryota</taxon>
        <taxon>Fungi</taxon>
        <taxon>Dikarya</taxon>
        <taxon>Ascomycota</taxon>
        <taxon>Pezizomycotina</taxon>
        <taxon>Dothideomycetes</taxon>
        <taxon>Pleosporomycetidae</taxon>
        <taxon>Pleosporales</taxon>
        <taxon>Pleosporineae</taxon>
        <taxon>Phaeosphaeriaceae</taxon>
        <taxon>Parastagonospora</taxon>
    </lineage>
</organism>
<evidence type="ECO:0000256" key="1">
    <source>
        <dbReference type="SAM" id="Phobius"/>
    </source>
</evidence>
<keyword evidence="1" id="KW-0472">Membrane</keyword>
<evidence type="ECO:0000313" key="2">
    <source>
        <dbReference type="EMBL" id="QRD04517.1"/>
    </source>
</evidence>
<dbReference type="RefSeq" id="XP_001800729.1">
    <property type="nucleotide sequence ID" value="XM_001800677.1"/>
</dbReference>
<feature type="transmembrane region" description="Helical" evidence="1">
    <location>
        <begin position="27"/>
        <end position="46"/>
    </location>
</feature>
<reference evidence="3" key="1">
    <citation type="journal article" date="2021" name="BMC Genomics">
        <title>Chromosome-level genome assembly and manually-curated proteome of model necrotroph Parastagonospora nodorum Sn15 reveals a genome-wide trove of candidate effector homologs, and redundancy of virulence-related functions within an accessory chromosome.</title>
        <authorList>
            <person name="Bertazzoni S."/>
            <person name="Jones D.A.B."/>
            <person name="Phan H.T."/>
            <person name="Tan K.-C."/>
            <person name="Hane J.K."/>
        </authorList>
    </citation>
    <scope>NUCLEOTIDE SEQUENCE [LARGE SCALE GENOMIC DNA]</scope>
    <source>
        <strain evidence="3">SN15 / ATCC MYA-4574 / FGSC 10173)</strain>
    </source>
</reference>
<keyword evidence="1" id="KW-0812">Transmembrane</keyword>
<name>A0A7U2FFY7_PHANO</name>
<keyword evidence="3" id="KW-1185">Reference proteome</keyword>
<dbReference type="Proteomes" id="UP000663193">
    <property type="component" value="Chromosome 17"/>
</dbReference>
<evidence type="ECO:0000313" key="3">
    <source>
        <dbReference type="Proteomes" id="UP000663193"/>
    </source>
</evidence>
<protein>
    <submittedName>
        <fullName evidence="2">Uncharacterized protein</fullName>
    </submittedName>
</protein>
<dbReference type="AlphaFoldDB" id="A0A7U2FFY7"/>
<dbReference type="KEGG" id="pno:SNOG_10459"/>
<proteinExistence type="predicted"/>